<protein>
    <submittedName>
        <fullName evidence="2">Uncharacterized protein</fullName>
    </submittedName>
</protein>
<organism evidence="2 3">
    <name type="scientific">Fusarium redolens</name>
    <dbReference type="NCBI Taxonomy" id="48865"/>
    <lineage>
        <taxon>Eukaryota</taxon>
        <taxon>Fungi</taxon>
        <taxon>Dikarya</taxon>
        <taxon>Ascomycota</taxon>
        <taxon>Pezizomycotina</taxon>
        <taxon>Sordariomycetes</taxon>
        <taxon>Hypocreomycetidae</taxon>
        <taxon>Hypocreales</taxon>
        <taxon>Nectriaceae</taxon>
        <taxon>Fusarium</taxon>
        <taxon>Fusarium redolens species complex</taxon>
    </lineage>
</organism>
<gene>
    <name evidence="2" type="ORF">BKA55DRAFT_705164</name>
</gene>
<dbReference type="EMBL" id="JAGMUX010000012">
    <property type="protein sequence ID" value="KAH7243630.1"/>
    <property type="molecule type" value="Genomic_DNA"/>
</dbReference>
<feature type="region of interest" description="Disordered" evidence="1">
    <location>
        <begin position="116"/>
        <end position="151"/>
    </location>
</feature>
<dbReference type="RefSeq" id="XP_046047123.1">
    <property type="nucleotide sequence ID" value="XM_046200657.1"/>
</dbReference>
<evidence type="ECO:0000256" key="1">
    <source>
        <dbReference type="SAM" id="MobiDB-lite"/>
    </source>
</evidence>
<accession>A0A9P9K4D9</accession>
<evidence type="ECO:0000313" key="2">
    <source>
        <dbReference type="EMBL" id="KAH7243630.1"/>
    </source>
</evidence>
<sequence>MSKFNANEISTDSNPSSSVPPPSGDQTSSAGAAPSTVDLTQMPDSADNQQYDDATGRYFISVDLTGTPDDLPCENATGREETENLEHLISVQRAEAVCEPILNPVEIRSTVVARQYPTDDTPDVAPEIPSQDTSSSISPPPEQAPSSAVTTNQEIPNQAGELAGAWPPIDTLRELGEALMNSLESIDDKDPGRDKLIQLAPVGLNSDGSCSADYVCLHRTQGIPMPHEPYRIKINWPQIDMGQGAPRRVERYHIRCWETMINQGKLVNIKLFPKTAEYGDLKKIGLMARQWLRYSGGVFPGRMDEMLKEVEKLVQPGQNIAELWEVTCAKTVWHLAGKPRALSDILEIGDAHEE</sequence>
<dbReference type="OrthoDB" id="5106852at2759"/>
<evidence type="ECO:0000313" key="3">
    <source>
        <dbReference type="Proteomes" id="UP000720189"/>
    </source>
</evidence>
<comment type="caution">
    <text evidence="2">The sequence shown here is derived from an EMBL/GenBank/DDBJ whole genome shotgun (WGS) entry which is preliminary data.</text>
</comment>
<dbReference type="GeneID" id="70230611"/>
<keyword evidence="3" id="KW-1185">Reference proteome</keyword>
<feature type="compositionally biased region" description="Polar residues" evidence="1">
    <location>
        <begin position="37"/>
        <end position="52"/>
    </location>
</feature>
<dbReference type="Proteomes" id="UP000720189">
    <property type="component" value="Unassembled WGS sequence"/>
</dbReference>
<name>A0A9P9K4D9_FUSRE</name>
<dbReference type="AlphaFoldDB" id="A0A9P9K4D9"/>
<reference evidence="2" key="1">
    <citation type="journal article" date="2021" name="Nat. Commun.">
        <title>Genetic determinants of endophytism in the Arabidopsis root mycobiome.</title>
        <authorList>
            <person name="Mesny F."/>
            <person name="Miyauchi S."/>
            <person name="Thiergart T."/>
            <person name="Pickel B."/>
            <person name="Atanasova L."/>
            <person name="Karlsson M."/>
            <person name="Huettel B."/>
            <person name="Barry K.W."/>
            <person name="Haridas S."/>
            <person name="Chen C."/>
            <person name="Bauer D."/>
            <person name="Andreopoulos W."/>
            <person name="Pangilinan J."/>
            <person name="LaButti K."/>
            <person name="Riley R."/>
            <person name="Lipzen A."/>
            <person name="Clum A."/>
            <person name="Drula E."/>
            <person name="Henrissat B."/>
            <person name="Kohler A."/>
            <person name="Grigoriev I.V."/>
            <person name="Martin F.M."/>
            <person name="Hacquard S."/>
        </authorList>
    </citation>
    <scope>NUCLEOTIDE SEQUENCE</scope>
    <source>
        <strain evidence="2">MPI-CAGE-AT-0023</strain>
    </source>
</reference>
<feature type="region of interest" description="Disordered" evidence="1">
    <location>
        <begin position="1"/>
        <end position="54"/>
    </location>
</feature>
<proteinExistence type="predicted"/>